<keyword evidence="1" id="KW-0472">Membrane</keyword>
<evidence type="ECO:0000256" key="1">
    <source>
        <dbReference type="SAM" id="Phobius"/>
    </source>
</evidence>
<gene>
    <name evidence="2" type="ORF">FSB76_05210</name>
</gene>
<feature type="transmembrane region" description="Helical" evidence="1">
    <location>
        <begin position="46"/>
        <end position="66"/>
    </location>
</feature>
<dbReference type="EMBL" id="CP042437">
    <property type="protein sequence ID" value="QEC75370.1"/>
    <property type="molecule type" value="Genomic_DNA"/>
</dbReference>
<dbReference type="AlphaFoldDB" id="A0A5B8VV39"/>
<dbReference type="OrthoDB" id="792512at2"/>
<proteinExistence type="predicted"/>
<reference evidence="2 3" key="1">
    <citation type="journal article" date="2013" name="J. Microbiol.">
        <title>Mucilaginibacter ginsenosidivorax sp. nov., with ginsenoside converting activity isolated from sediment.</title>
        <authorList>
            <person name="Kim J.K."/>
            <person name="Choi T.E."/>
            <person name="Liu Q.M."/>
            <person name="Park H.Y."/>
            <person name="Yi T.H."/>
            <person name="Yoon M.H."/>
            <person name="Kim S.C."/>
            <person name="Im W.T."/>
        </authorList>
    </citation>
    <scope>NUCLEOTIDE SEQUENCE [LARGE SCALE GENOMIC DNA]</scope>
    <source>
        <strain evidence="2 3">KHI28</strain>
    </source>
</reference>
<feature type="transmembrane region" description="Helical" evidence="1">
    <location>
        <begin position="21"/>
        <end position="40"/>
    </location>
</feature>
<feature type="transmembrane region" description="Helical" evidence="1">
    <location>
        <begin position="73"/>
        <end position="92"/>
    </location>
</feature>
<organism evidence="2 3">
    <name type="scientific">Mucilaginibacter ginsenosidivorax</name>
    <dbReference type="NCBI Taxonomy" id="862126"/>
    <lineage>
        <taxon>Bacteria</taxon>
        <taxon>Pseudomonadati</taxon>
        <taxon>Bacteroidota</taxon>
        <taxon>Sphingobacteriia</taxon>
        <taxon>Sphingobacteriales</taxon>
        <taxon>Sphingobacteriaceae</taxon>
        <taxon>Mucilaginibacter</taxon>
    </lineage>
</organism>
<keyword evidence="1" id="KW-0812">Transmembrane</keyword>
<protein>
    <submittedName>
        <fullName evidence="2">Uncharacterized protein</fullName>
    </submittedName>
</protein>
<keyword evidence="1" id="KW-1133">Transmembrane helix</keyword>
<sequence>MLKPKPNKPRTTEISDDGYFTSARVLLVILALISFSYMFSCLERTLVNPTWLVTGGIVSGALILLAIRKKQPLYRFMILGACSLMVNIPFIINNVFASNTEVTLKQPIIQKKYKQGKSDAYVVINYQGLVKNIPVYDESQLDSSSYLILTVNKGLLGYYVIKQSKLAKE</sequence>
<evidence type="ECO:0000313" key="2">
    <source>
        <dbReference type="EMBL" id="QEC75370.1"/>
    </source>
</evidence>
<dbReference type="KEGG" id="mgk:FSB76_05210"/>
<keyword evidence="3" id="KW-1185">Reference proteome</keyword>
<name>A0A5B8VV39_9SPHI</name>
<dbReference type="Proteomes" id="UP000321362">
    <property type="component" value="Chromosome"/>
</dbReference>
<evidence type="ECO:0000313" key="3">
    <source>
        <dbReference type="Proteomes" id="UP000321362"/>
    </source>
</evidence>
<dbReference type="RefSeq" id="WP_147052521.1">
    <property type="nucleotide sequence ID" value="NZ_CP042437.1"/>
</dbReference>
<accession>A0A5B8VV39</accession>